<reference evidence="1 2" key="1">
    <citation type="journal article" date="2012" name="ISME J.">
        <title>Nitrification expanded: discovery, physiology and genomics of a nitrite-oxidizing bacterium from the phylum Chloroflexi.</title>
        <authorList>
            <person name="Sorokin D.Y."/>
            <person name="Lucker S."/>
            <person name="Vejmelkova D."/>
            <person name="Kostrikina N.A."/>
            <person name="Kleerebezem R."/>
            <person name="Rijpstra W.I."/>
            <person name="Damste J.S."/>
            <person name="Le Paslier D."/>
            <person name="Muyzer G."/>
            <person name="Wagner M."/>
            <person name="van Loosdrecht M.C."/>
            <person name="Daims H."/>
        </authorList>
    </citation>
    <scope>NUCLEOTIDE SEQUENCE [LARGE SCALE GENOMIC DNA]</scope>
    <source>
        <strain evidence="2">none</strain>
    </source>
</reference>
<dbReference type="EMBL" id="CAGS01000466">
    <property type="protein sequence ID" value="CCF85598.1"/>
    <property type="molecule type" value="Genomic_DNA"/>
</dbReference>
<accession>I4ELN6</accession>
<organism evidence="1 2">
    <name type="scientific">Nitrolancea hollandica Lb</name>
    <dbReference type="NCBI Taxonomy" id="1129897"/>
    <lineage>
        <taxon>Bacteria</taxon>
        <taxon>Pseudomonadati</taxon>
        <taxon>Thermomicrobiota</taxon>
        <taxon>Thermomicrobia</taxon>
        <taxon>Sphaerobacterales</taxon>
        <taxon>Sphaerobacterineae</taxon>
        <taxon>Sphaerobacteraceae</taxon>
        <taxon>Nitrolancea</taxon>
    </lineage>
</organism>
<evidence type="ECO:0000313" key="1">
    <source>
        <dbReference type="EMBL" id="CCF85598.1"/>
    </source>
</evidence>
<comment type="caution">
    <text evidence="1">The sequence shown here is derived from an EMBL/GenBank/DDBJ whole genome shotgun (WGS) entry which is preliminary data.</text>
</comment>
<dbReference type="RefSeq" id="WP_008480607.1">
    <property type="nucleotide sequence ID" value="NZ_CAGS01000466.1"/>
</dbReference>
<gene>
    <name evidence="1" type="ORF">NITHO_5180009</name>
</gene>
<sequence length="88" mass="9657">MAKDDLEAEELIILPMRLETIVITGGPINQRSVANQTNVNNQVGGDCIKSGCDQANTSVNITKIKQDVTSETTLKDVIEDQSKFFRGF</sequence>
<keyword evidence="2" id="KW-1185">Reference proteome</keyword>
<evidence type="ECO:0000313" key="2">
    <source>
        <dbReference type="Proteomes" id="UP000004221"/>
    </source>
</evidence>
<protein>
    <submittedName>
        <fullName evidence="1">Uncharacterized protein</fullName>
    </submittedName>
</protein>
<dbReference type="Proteomes" id="UP000004221">
    <property type="component" value="Unassembled WGS sequence"/>
</dbReference>
<dbReference type="AlphaFoldDB" id="I4ELN6"/>
<proteinExistence type="predicted"/>
<name>I4ELN6_9BACT</name>